<dbReference type="FunCoup" id="G0NLR3">
    <property type="interactions" value="338"/>
</dbReference>
<protein>
    <recommendedName>
        <fullName evidence="3">F-box domain-containing protein</fullName>
    </recommendedName>
</protein>
<keyword evidence="2" id="KW-1185">Reference proteome</keyword>
<proteinExistence type="predicted"/>
<accession>G0NLR3</accession>
<reference evidence="2" key="1">
    <citation type="submission" date="2011-07" db="EMBL/GenBank/DDBJ databases">
        <authorList>
            <consortium name="Caenorhabditis brenneri Sequencing and Analysis Consortium"/>
            <person name="Wilson R.K."/>
        </authorList>
    </citation>
    <scope>NUCLEOTIDE SEQUENCE [LARGE SCALE GENOMIC DNA]</scope>
    <source>
        <strain evidence="2">PB2801</strain>
    </source>
</reference>
<dbReference type="OrthoDB" id="5876439at2759"/>
<dbReference type="PANTHER" id="PTHR21503:SF8">
    <property type="entry name" value="F-BOX ASSOCIATED DOMAIN-CONTAINING PROTEIN-RELATED"/>
    <property type="match status" value="1"/>
</dbReference>
<sequence length="346" mass="40511">MTIRFKRFPLLVKLEILKSLDYREFFILTLCSLKIQNFLKTIKCKQMKFLRYFFDEKLIRIWTKDDEREKIPIIAFERVAFFDTTEKVEIVRIGSVVQPIVYFPNGERGYCVLKYIDTEEEVISNSIAQHVSGLLSKCSCVQLRARMSSTSKMLPAFQGITDTQFDGGNVDAKFLEKYFGRNPNQKSARIIQKVTGELAENSNLLQISNLCLADSGSLSKHILRKFNGRDLHLYNADIDTFNLITFLKLWVSNKAYSNLKSLNVLKRYNFYSDFNLAIVQKEVNLIAHNRQYPRFYNYKPEIYRMIGNNNPMRIVLRRSFVIRREGDGKVAFLLLEPDSFWFLVSE</sequence>
<dbReference type="PANTHER" id="PTHR21503">
    <property type="entry name" value="F-BOX-CONTAINING HYPOTHETICAL PROTEIN C.ELEGANS"/>
    <property type="match status" value="1"/>
</dbReference>
<evidence type="ECO:0008006" key="3">
    <source>
        <dbReference type="Google" id="ProtNLM"/>
    </source>
</evidence>
<evidence type="ECO:0000313" key="1">
    <source>
        <dbReference type="EMBL" id="EGT33821.1"/>
    </source>
</evidence>
<dbReference type="HOGENOM" id="CLU_040220_0_0_1"/>
<dbReference type="InParanoid" id="G0NLR3"/>
<gene>
    <name evidence="1" type="ORF">CAEBREN_23387</name>
</gene>
<evidence type="ECO:0000313" key="2">
    <source>
        <dbReference type="Proteomes" id="UP000008068"/>
    </source>
</evidence>
<dbReference type="OMA" id="LMNYCEV"/>
<organism evidence="2">
    <name type="scientific">Caenorhabditis brenneri</name>
    <name type="common">Nematode worm</name>
    <dbReference type="NCBI Taxonomy" id="135651"/>
    <lineage>
        <taxon>Eukaryota</taxon>
        <taxon>Metazoa</taxon>
        <taxon>Ecdysozoa</taxon>
        <taxon>Nematoda</taxon>
        <taxon>Chromadorea</taxon>
        <taxon>Rhabditida</taxon>
        <taxon>Rhabditina</taxon>
        <taxon>Rhabditomorpha</taxon>
        <taxon>Rhabditoidea</taxon>
        <taxon>Rhabditidae</taxon>
        <taxon>Peloderinae</taxon>
        <taxon>Caenorhabditis</taxon>
    </lineage>
</organism>
<dbReference type="EMBL" id="GL379906">
    <property type="protein sequence ID" value="EGT33821.1"/>
    <property type="molecule type" value="Genomic_DNA"/>
</dbReference>
<name>G0NLR3_CAEBE</name>
<dbReference type="AlphaFoldDB" id="G0NLR3"/>
<dbReference type="Proteomes" id="UP000008068">
    <property type="component" value="Unassembled WGS sequence"/>
</dbReference>